<dbReference type="InParanoid" id="J9DM54"/>
<dbReference type="GO" id="GO:0006412">
    <property type="term" value="P:translation"/>
    <property type="evidence" value="ECO:0007669"/>
    <property type="project" value="UniProtKB-UniRule"/>
</dbReference>
<feature type="modified residue" description="N-acetylalanine; partial" evidence="4">
    <location>
        <position position="2"/>
    </location>
</feature>
<dbReference type="InterPro" id="IPR001593">
    <property type="entry name" value="Ribosomal_eS1"/>
</dbReference>
<dbReference type="FunCoup" id="J9DM54">
    <property type="interactions" value="205"/>
</dbReference>
<dbReference type="GO" id="GO:0022627">
    <property type="term" value="C:cytosolic small ribosomal subunit"/>
    <property type="evidence" value="ECO:0007669"/>
    <property type="project" value="UniProtKB-UniRule"/>
</dbReference>
<accession>J9DM54</accession>
<sequence>MAIKGAYVSKKTGGGKKGARKKVVDTFSKKEWFNLRVPSIFTKQITGKTLVTRTTAKQNVEKLLIGRCFESNQADLFTAESSKSADCQRCFKFLVEDVRGKDAISTFNGMKVNNDKLRGFVKKWHTLIEGNALVKTTDNYLLRVFVVGQSRRVEGNEDSRVYIQTTKVKAIRKKMFELIDEVFRHCDINEAMDKMCSDKLGKEIEKQCSAIFPLQNCMTTKVMVVKRPKYVPVESDLVLDDDVVIRENLDEDLPQEQWDTENLNENLDIDSEMNNEEQVNESAAGWN</sequence>
<keyword evidence="6" id="KW-1185">Reference proteome</keyword>
<comment type="similarity">
    <text evidence="4">Belongs to the eukaryotic ribosomal protein eS1 family.</text>
</comment>
<dbReference type="GO" id="GO:0003735">
    <property type="term" value="F:structural constituent of ribosome"/>
    <property type="evidence" value="ECO:0007669"/>
    <property type="project" value="UniProtKB-UniRule"/>
</dbReference>
<comment type="caution">
    <text evidence="5">The sequence shown here is derived from an EMBL/GenBank/DDBJ whole genome shotgun (WGS) entry which is preliminary data.</text>
</comment>
<protein>
    <recommendedName>
        <fullName evidence="4">Small ribosomal subunit protein eS1</fullName>
    </recommendedName>
</protein>
<evidence type="ECO:0000313" key="5">
    <source>
        <dbReference type="EMBL" id="EJW03675.1"/>
    </source>
</evidence>
<dbReference type="Proteomes" id="UP000003163">
    <property type="component" value="Unassembled WGS sequence"/>
</dbReference>
<comment type="subcellular location">
    <subcellularLocation>
        <location evidence="4">Cytoplasm</location>
    </subcellularLocation>
</comment>
<evidence type="ECO:0000313" key="6">
    <source>
        <dbReference type="Proteomes" id="UP000003163"/>
    </source>
</evidence>
<reference evidence="6" key="2">
    <citation type="submission" date="2015-07" db="EMBL/GenBank/DDBJ databases">
        <title>Contrasting host-pathogen interactions and genome evolution in two generalist and specialist microsporidian pathogens of mosquitoes.</title>
        <authorList>
            <consortium name="The Broad Institute Genomics Platform"/>
            <consortium name="The Broad Institute Genome Sequencing Center for Infectious Disease"/>
            <person name="Cuomo C.A."/>
            <person name="Sanscrainte N.D."/>
            <person name="Goldberg J.M."/>
            <person name="Heiman D."/>
            <person name="Young S."/>
            <person name="Zeng Q."/>
            <person name="Becnel J.J."/>
            <person name="Birren B.W."/>
        </authorList>
    </citation>
    <scope>NUCLEOTIDE SEQUENCE [LARGE SCALE GENOMIC DNA]</scope>
    <source>
        <strain evidence="6">USNM 41457</strain>
    </source>
</reference>
<keyword evidence="1 4" id="KW-0963">Cytoplasm</keyword>
<reference evidence="5 6" key="1">
    <citation type="submission" date="2011-08" db="EMBL/GenBank/DDBJ databases">
        <authorList>
            <person name="Liu Z.J."/>
            <person name="Shi F.L."/>
            <person name="Lu J.Q."/>
            <person name="Li M."/>
            <person name="Wang Z.L."/>
        </authorList>
    </citation>
    <scope>NUCLEOTIDE SEQUENCE [LARGE SCALE GENOMIC DNA]</scope>
    <source>
        <strain evidence="5 6">USNM 41457</strain>
    </source>
</reference>
<dbReference type="STRING" id="1003232.J9DM54"/>
<keyword evidence="3 4" id="KW-0687">Ribonucleoprotein</keyword>
<dbReference type="InterPro" id="IPR027500">
    <property type="entry name" value="Ribosomal_eS1_euk"/>
</dbReference>
<evidence type="ECO:0000256" key="4">
    <source>
        <dbReference type="HAMAP-Rule" id="MF_03122"/>
    </source>
</evidence>
<dbReference type="SMART" id="SM01397">
    <property type="entry name" value="Ribosomal_S3Ae"/>
    <property type="match status" value="1"/>
</dbReference>
<dbReference type="AlphaFoldDB" id="J9DM54"/>
<dbReference type="OrthoDB" id="9834376at2759"/>
<organism evidence="5 6">
    <name type="scientific">Edhazardia aedis (strain USNM 41457)</name>
    <name type="common">Microsporidian parasite</name>
    <dbReference type="NCBI Taxonomy" id="1003232"/>
    <lineage>
        <taxon>Eukaryota</taxon>
        <taxon>Fungi</taxon>
        <taxon>Fungi incertae sedis</taxon>
        <taxon>Microsporidia</taxon>
        <taxon>Edhazardia</taxon>
    </lineage>
</organism>
<evidence type="ECO:0000256" key="3">
    <source>
        <dbReference type="ARBA" id="ARBA00023274"/>
    </source>
</evidence>
<keyword evidence="2 4" id="KW-0689">Ribosomal protein</keyword>
<dbReference type="HAMAP" id="MF_03122">
    <property type="entry name" value="Ribosomal_eS1_euk"/>
    <property type="match status" value="1"/>
</dbReference>
<dbReference type="Pfam" id="PF01015">
    <property type="entry name" value="Ribosomal_S3Ae"/>
    <property type="match status" value="1"/>
</dbReference>
<dbReference type="VEuPathDB" id="MicrosporidiaDB:EDEG_02005"/>
<dbReference type="EMBL" id="AFBI03000032">
    <property type="protein sequence ID" value="EJW03675.1"/>
    <property type="molecule type" value="Genomic_DNA"/>
</dbReference>
<comment type="subunit">
    <text evidence="4">Component of the small ribosomal subunit. Mature ribosomes consist of a small (40S) and a large (60S) subunit. The 40S subunit contains about 33 different proteins and 1 molecule of RNA (18S). The 60S subunit contains about 49 different proteins and 3 molecules of RNA (25S, 5.8S and 5S).</text>
</comment>
<name>J9DM54_EDHAE</name>
<feature type="initiator methionine" description="Removed" evidence="4">
    <location>
        <position position="1"/>
    </location>
</feature>
<gene>
    <name evidence="4" type="primary">RPS1</name>
    <name evidence="5" type="ORF">EDEG_02005</name>
</gene>
<dbReference type="OMA" id="TRFKGHE"/>
<evidence type="ECO:0000256" key="1">
    <source>
        <dbReference type="ARBA" id="ARBA00022490"/>
    </source>
</evidence>
<keyword evidence="4" id="KW-0007">Acetylation</keyword>
<proteinExistence type="inferred from homology"/>
<evidence type="ECO:0000256" key="2">
    <source>
        <dbReference type="ARBA" id="ARBA00022980"/>
    </source>
</evidence>
<dbReference type="HOGENOM" id="CLU_062507_0_2_1"/>
<dbReference type="PANTHER" id="PTHR11830">
    <property type="entry name" value="40S RIBOSOMAL PROTEIN S3A"/>
    <property type="match status" value="1"/>
</dbReference>